<proteinExistence type="predicted"/>
<keyword evidence="3" id="KW-0808">Transferase</keyword>
<name>A0A8G2FAS7_9BACT</name>
<dbReference type="Pfam" id="PF00990">
    <property type="entry name" value="GGDEF"/>
    <property type="match status" value="1"/>
</dbReference>
<dbReference type="InterPro" id="IPR013767">
    <property type="entry name" value="PAS_fold"/>
</dbReference>
<accession>A0A8G2FAS7</accession>
<dbReference type="FunFam" id="3.30.70.270:FF:000001">
    <property type="entry name" value="Diguanylate cyclase domain protein"/>
    <property type="match status" value="1"/>
</dbReference>
<dbReference type="NCBIfam" id="TIGR00229">
    <property type="entry name" value="sensory_box"/>
    <property type="match status" value="1"/>
</dbReference>
<evidence type="ECO:0000259" key="1">
    <source>
        <dbReference type="PROSITE" id="PS50112"/>
    </source>
</evidence>
<dbReference type="SMART" id="SM00267">
    <property type="entry name" value="GGDEF"/>
    <property type="match status" value="1"/>
</dbReference>
<dbReference type="InterPro" id="IPR035965">
    <property type="entry name" value="PAS-like_dom_sf"/>
</dbReference>
<dbReference type="CDD" id="cd00130">
    <property type="entry name" value="PAS"/>
    <property type="match status" value="1"/>
</dbReference>
<evidence type="ECO:0000259" key="2">
    <source>
        <dbReference type="PROSITE" id="PS50887"/>
    </source>
</evidence>
<dbReference type="Proteomes" id="UP000184001">
    <property type="component" value="Unassembled WGS sequence"/>
</dbReference>
<dbReference type="GO" id="GO:0006355">
    <property type="term" value="P:regulation of DNA-templated transcription"/>
    <property type="evidence" value="ECO:0007669"/>
    <property type="project" value="InterPro"/>
</dbReference>
<organism evidence="4 5">
    <name type="scientific">Halodesulfovibrio aestuarii</name>
    <dbReference type="NCBI Taxonomy" id="126333"/>
    <lineage>
        <taxon>Bacteria</taxon>
        <taxon>Pseudomonadati</taxon>
        <taxon>Thermodesulfobacteriota</taxon>
        <taxon>Desulfovibrionia</taxon>
        <taxon>Desulfovibrionales</taxon>
        <taxon>Desulfovibrionaceae</taxon>
        <taxon>Halodesulfovibrio</taxon>
    </lineage>
</organism>
<gene>
    <name evidence="3" type="ORF">AB2Z07_02325</name>
    <name evidence="4" type="ORF">SAMN05660830_01253</name>
</gene>
<dbReference type="Gene3D" id="3.30.70.270">
    <property type="match status" value="1"/>
</dbReference>
<reference evidence="4 5" key="1">
    <citation type="submission" date="2016-11" db="EMBL/GenBank/DDBJ databases">
        <authorList>
            <person name="Varghese N."/>
            <person name="Submissions S."/>
        </authorList>
    </citation>
    <scope>NUCLEOTIDE SEQUENCE [LARGE SCALE GENOMIC DNA]</scope>
    <source>
        <strain evidence="4 5">DSM 17919</strain>
    </source>
</reference>
<feature type="domain" description="PAS" evidence="1">
    <location>
        <begin position="2"/>
        <end position="58"/>
    </location>
</feature>
<keyword evidence="3" id="KW-0548">Nucleotidyltransferase</keyword>
<dbReference type="InterPro" id="IPR000160">
    <property type="entry name" value="GGDEF_dom"/>
</dbReference>
<dbReference type="InterPro" id="IPR043128">
    <property type="entry name" value="Rev_trsase/Diguanyl_cyclase"/>
</dbReference>
<dbReference type="SMART" id="SM00091">
    <property type="entry name" value="PAS"/>
    <property type="match status" value="1"/>
</dbReference>
<dbReference type="NCBIfam" id="TIGR00254">
    <property type="entry name" value="GGDEF"/>
    <property type="match status" value="1"/>
</dbReference>
<evidence type="ECO:0000313" key="6">
    <source>
        <dbReference type="Proteomes" id="UP001568358"/>
    </source>
</evidence>
<dbReference type="PANTHER" id="PTHR46663">
    <property type="entry name" value="DIGUANYLATE CYCLASE DGCT-RELATED"/>
    <property type="match status" value="1"/>
</dbReference>
<dbReference type="InterPro" id="IPR029787">
    <property type="entry name" value="Nucleotide_cyclase"/>
</dbReference>
<dbReference type="SUPFAM" id="SSF55073">
    <property type="entry name" value="Nucleotide cyclase"/>
    <property type="match status" value="1"/>
</dbReference>
<dbReference type="EMBL" id="FQZR01000003">
    <property type="protein sequence ID" value="SHI97851.1"/>
    <property type="molecule type" value="Genomic_DNA"/>
</dbReference>
<dbReference type="SUPFAM" id="SSF55785">
    <property type="entry name" value="PYP-like sensor domain (PAS domain)"/>
    <property type="match status" value="1"/>
</dbReference>
<evidence type="ECO:0000313" key="5">
    <source>
        <dbReference type="Proteomes" id="UP000184001"/>
    </source>
</evidence>
<evidence type="ECO:0000313" key="4">
    <source>
        <dbReference type="EMBL" id="SHI97851.1"/>
    </source>
</evidence>
<sequence length="310" mass="35214">MDQMFYQTLLNSITDGIYFIDAKRHITYWNKAAERLSGYTADEVMGELCSNNLLRHEDENGCSLCKKGCPLTTALSNSEARHKKVYMRHKLGHKVPVTVQASPILDSKGTIIGAVEVFAEINESVNIRKEMELLRKEVLTDKLTGIGNRRYAEITMRNLDHAMEQNLAPFGVLFIDIDDFKLVNDTFGHHTGDKVIQMVAQTLTKSLRFLDVICRWGGEEFVVFVPNTTLDNLTKMAERLRRLVQHSWLLHNNQRVSVTASFGGAISQHNECCRAVLARADNQLYLSKHAGRNRTYIDIINEEAELCRNA</sequence>
<dbReference type="RefSeq" id="WP_020000778.1">
    <property type="nucleotide sequence ID" value="NZ_CP192217.1"/>
</dbReference>
<dbReference type="GO" id="GO:0052621">
    <property type="term" value="F:diguanylate cyclase activity"/>
    <property type="evidence" value="ECO:0007669"/>
    <property type="project" value="UniProtKB-EC"/>
</dbReference>
<feature type="domain" description="GGDEF" evidence="2">
    <location>
        <begin position="168"/>
        <end position="300"/>
    </location>
</feature>
<dbReference type="CDD" id="cd01949">
    <property type="entry name" value="GGDEF"/>
    <property type="match status" value="1"/>
</dbReference>
<protein>
    <submittedName>
        <fullName evidence="3 4">Diguanylate cyclase</fullName>
        <ecNumber evidence="3">2.7.7.65</ecNumber>
    </submittedName>
</protein>
<dbReference type="AlphaFoldDB" id="A0A8G2FAS7"/>
<comment type="caution">
    <text evidence="4">The sequence shown here is derived from an EMBL/GenBank/DDBJ whole genome shotgun (WGS) entry which is preliminary data.</text>
</comment>
<dbReference type="Proteomes" id="UP001568358">
    <property type="component" value="Unassembled WGS sequence"/>
</dbReference>
<dbReference type="Gene3D" id="3.30.450.20">
    <property type="entry name" value="PAS domain"/>
    <property type="match status" value="1"/>
</dbReference>
<dbReference type="PROSITE" id="PS50887">
    <property type="entry name" value="GGDEF"/>
    <property type="match status" value="1"/>
</dbReference>
<dbReference type="InterPro" id="IPR052163">
    <property type="entry name" value="DGC-Regulatory_Protein"/>
</dbReference>
<dbReference type="PROSITE" id="PS50112">
    <property type="entry name" value="PAS"/>
    <property type="match status" value="1"/>
</dbReference>
<reference evidence="3 6" key="2">
    <citation type="submission" date="2024-07" db="EMBL/GenBank/DDBJ databases">
        <title>Active virus-host system and metabolic interactions in a Lokiarchaeon culture.</title>
        <authorList>
            <person name="Ponce Toledo R.I."/>
            <person name="Rodrigues Oliveira T."/>
            <person name="Schleper C."/>
        </authorList>
    </citation>
    <scope>NUCLEOTIDE SEQUENCE [LARGE SCALE GENOMIC DNA]</scope>
    <source>
        <strain evidence="3 6">B35</strain>
    </source>
</reference>
<dbReference type="InterPro" id="IPR000014">
    <property type="entry name" value="PAS"/>
</dbReference>
<dbReference type="PANTHER" id="PTHR46663:SF4">
    <property type="entry name" value="DIGUANYLATE CYCLASE DGCT-RELATED"/>
    <property type="match status" value="1"/>
</dbReference>
<evidence type="ECO:0000313" key="3">
    <source>
        <dbReference type="EMBL" id="MEZ6852377.1"/>
    </source>
</evidence>
<dbReference type="EC" id="2.7.7.65" evidence="3"/>
<keyword evidence="6" id="KW-1185">Reference proteome</keyword>
<dbReference type="EMBL" id="JBFSOO010000002">
    <property type="protein sequence ID" value="MEZ6852377.1"/>
    <property type="molecule type" value="Genomic_DNA"/>
</dbReference>
<dbReference type="Pfam" id="PF00989">
    <property type="entry name" value="PAS"/>
    <property type="match status" value="1"/>
</dbReference>